<reference evidence="1" key="1">
    <citation type="journal article" date="2015" name="Nature">
        <title>Complex archaea that bridge the gap between prokaryotes and eukaryotes.</title>
        <authorList>
            <person name="Spang A."/>
            <person name="Saw J.H."/>
            <person name="Jorgensen S.L."/>
            <person name="Zaremba-Niedzwiedzka K."/>
            <person name="Martijn J."/>
            <person name="Lind A.E."/>
            <person name="van Eijk R."/>
            <person name="Schleper C."/>
            <person name="Guy L."/>
            <person name="Ettema T.J."/>
        </authorList>
    </citation>
    <scope>NUCLEOTIDE SEQUENCE</scope>
</reference>
<protein>
    <submittedName>
        <fullName evidence="1">Uncharacterized protein</fullName>
    </submittedName>
</protein>
<dbReference type="AlphaFoldDB" id="A0A0F9UY92"/>
<sequence>MSVNIKDQIPLNNVKKLIKYYIDYLSKEGFTMFQEMPTVEVFPKRKNLVGLVLIDEGKEHINCHFINNPHQGDDYLFVTVEDLKDETLLQGLGESFALMKLNQLRADDAYSINLQRVENLLKDGHFAVALVFLVSAFENITKDLFFLYNEVWFTLDYENFDDDVYEKIGISIDMNINESFIQGYFAMVKNINGINIGIERTKLDIAKKWNDIRYWEKIHKLCKNLGVYNEYILKKQGINEMEVGRFEILKEILEKKAKSMKILNFQQIFGNWGIKKLFEKFFDIGFEGFNETLSSIDNYIKMRHKIIHGTLKDEQIDANMVFDFKSRILKIVSYLRDEINIKYRDNLHLRYG</sequence>
<proteinExistence type="predicted"/>
<accession>A0A0F9UY92</accession>
<dbReference type="EMBL" id="LAZR01000508">
    <property type="protein sequence ID" value="KKN66196.1"/>
    <property type="molecule type" value="Genomic_DNA"/>
</dbReference>
<organism evidence="1">
    <name type="scientific">marine sediment metagenome</name>
    <dbReference type="NCBI Taxonomy" id="412755"/>
    <lineage>
        <taxon>unclassified sequences</taxon>
        <taxon>metagenomes</taxon>
        <taxon>ecological metagenomes</taxon>
    </lineage>
</organism>
<name>A0A0F9UY92_9ZZZZ</name>
<comment type="caution">
    <text evidence="1">The sequence shown here is derived from an EMBL/GenBank/DDBJ whole genome shotgun (WGS) entry which is preliminary data.</text>
</comment>
<gene>
    <name evidence="1" type="ORF">LCGC14_0473960</name>
</gene>
<evidence type="ECO:0000313" key="1">
    <source>
        <dbReference type="EMBL" id="KKN66196.1"/>
    </source>
</evidence>